<accession>A1ZVJ5</accession>
<keyword evidence="2" id="KW-0472">Membrane</keyword>
<dbReference type="InterPro" id="IPR008756">
    <property type="entry name" value="Peptidase_M56"/>
</dbReference>
<evidence type="ECO:0000313" key="5">
    <source>
        <dbReference type="Proteomes" id="UP000004095"/>
    </source>
</evidence>
<gene>
    <name evidence="4" type="ORF">M23134_00636</name>
</gene>
<dbReference type="Proteomes" id="UP000004095">
    <property type="component" value="Unassembled WGS sequence"/>
</dbReference>
<dbReference type="CDD" id="cd07341">
    <property type="entry name" value="M56_BlaR1_MecR1_like"/>
    <property type="match status" value="1"/>
</dbReference>
<feature type="transmembrane region" description="Helical" evidence="2">
    <location>
        <begin position="227"/>
        <end position="246"/>
    </location>
</feature>
<evidence type="ECO:0000259" key="3">
    <source>
        <dbReference type="Pfam" id="PF05569"/>
    </source>
</evidence>
<feature type="domain" description="Peptidase M56" evidence="3">
    <location>
        <begin position="201"/>
        <end position="303"/>
    </location>
</feature>
<dbReference type="AlphaFoldDB" id="A1ZVJ5"/>
<feature type="transmembrane region" description="Helical" evidence="2">
    <location>
        <begin position="53"/>
        <end position="70"/>
    </location>
</feature>
<sequence length="591" mass="67835">MAYATHYYFIKKPLNTMNDWIIYLIKVNLSLLFLYAFYLIFLKKETSFHLNRAYLLIGLGVALAVPLLHIKLPKKSVPIHIRQWQPLAVSSPVVASKKTTTSVVHNKKLLLTTQHQASGKTTHQTTTKATTPSINWWNTWLGLYIAGVVVCLTLFTYRLVRIIRVVAGAQVMPQNHYKVVFTYGKLPMLSFFNYLFWDNTLKLTPEQRAQVIAHEAAHIQQKHTIDVLLMELFCAVFWYNPVVYWWRNALRENHEFVADRAVIKQQDAHSYAMLLLSQSLGSVPQFTLGNRLVQSQIKKRVNMMTKKTMYRKIYWKYALILPMLACLGIGFGQVSFGQSVALSSSALVAHQLASGKAVKPASTSSQQVTNLSTPPKVLIKEMVKQRIKEELALLAAVVDTPGKKTSKMRRLNKYSHHKDRHYRKIDSEDDYVEMEANIKGTDYEVRFDKAGKVKRLYVDGKKIKSGKFKKYKTTTDSMWQDWIALKDGLKELSVSLKNMGKDLKRSLRKTSKDLSNIDLENELDLGDLLKPVIGLSLDVTSDVLKNLKVDLKDLKKDLKIDLKDFKKDLKEALKELKNFKFELEDEDDNDD</sequence>
<evidence type="ECO:0000256" key="2">
    <source>
        <dbReference type="SAM" id="Phobius"/>
    </source>
</evidence>
<dbReference type="EMBL" id="AAWS01000046">
    <property type="protein sequence ID" value="EAY25538.1"/>
    <property type="molecule type" value="Genomic_DNA"/>
</dbReference>
<dbReference type="PANTHER" id="PTHR34978">
    <property type="entry name" value="POSSIBLE SENSOR-TRANSDUCER PROTEIN BLAR"/>
    <property type="match status" value="1"/>
</dbReference>
<dbReference type="InterPro" id="IPR052173">
    <property type="entry name" value="Beta-lactam_resp_regulator"/>
</dbReference>
<dbReference type="Pfam" id="PF05569">
    <property type="entry name" value="Peptidase_M56"/>
    <property type="match status" value="1"/>
</dbReference>
<name>A1ZVJ5_MICM2</name>
<feature type="transmembrane region" description="Helical" evidence="2">
    <location>
        <begin position="314"/>
        <end position="336"/>
    </location>
</feature>
<dbReference type="PANTHER" id="PTHR34978:SF3">
    <property type="entry name" value="SLR0241 PROTEIN"/>
    <property type="match status" value="1"/>
</dbReference>
<organism evidence="4 5">
    <name type="scientific">Microscilla marina ATCC 23134</name>
    <dbReference type="NCBI Taxonomy" id="313606"/>
    <lineage>
        <taxon>Bacteria</taxon>
        <taxon>Pseudomonadati</taxon>
        <taxon>Bacteroidota</taxon>
        <taxon>Cytophagia</taxon>
        <taxon>Cytophagales</taxon>
        <taxon>Microscillaceae</taxon>
        <taxon>Microscilla</taxon>
    </lineage>
</organism>
<protein>
    <submittedName>
        <fullName evidence="4">Putative transcriptional regulator</fullName>
    </submittedName>
</protein>
<dbReference type="eggNOG" id="COG4219">
    <property type="taxonomic scope" value="Bacteria"/>
</dbReference>
<evidence type="ECO:0000313" key="4">
    <source>
        <dbReference type="EMBL" id="EAY25538.1"/>
    </source>
</evidence>
<reference evidence="4 5" key="1">
    <citation type="submission" date="2007-01" db="EMBL/GenBank/DDBJ databases">
        <authorList>
            <person name="Haygood M."/>
            <person name="Podell S."/>
            <person name="Anderson C."/>
            <person name="Hopkinson B."/>
            <person name="Roe K."/>
            <person name="Barbeau K."/>
            <person name="Gaasterland T."/>
            <person name="Ferriera S."/>
            <person name="Johnson J."/>
            <person name="Kravitz S."/>
            <person name="Beeson K."/>
            <person name="Sutton G."/>
            <person name="Rogers Y.-H."/>
            <person name="Friedman R."/>
            <person name="Frazier M."/>
            <person name="Venter J.C."/>
        </authorList>
    </citation>
    <scope>NUCLEOTIDE SEQUENCE [LARGE SCALE GENOMIC DNA]</scope>
    <source>
        <strain evidence="4 5">ATCC 23134</strain>
    </source>
</reference>
<keyword evidence="2" id="KW-0812">Transmembrane</keyword>
<feature type="transmembrane region" description="Helical" evidence="2">
    <location>
        <begin position="20"/>
        <end position="41"/>
    </location>
</feature>
<feature type="coiled-coil region" evidence="1">
    <location>
        <begin position="537"/>
        <end position="589"/>
    </location>
</feature>
<keyword evidence="5" id="KW-1185">Reference proteome</keyword>
<keyword evidence="2" id="KW-1133">Transmembrane helix</keyword>
<proteinExistence type="predicted"/>
<feature type="transmembrane region" description="Helical" evidence="2">
    <location>
        <begin position="141"/>
        <end position="160"/>
    </location>
</feature>
<keyword evidence="1" id="KW-0175">Coiled coil</keyword>
<evidence type="ECO:0000256" key="1">
    <source>
        <dbReference type="SAM" id="Coils"/>
    </source>
</evidence>
<comment type="caution">
    <text evidence="4">The sequence shown here is derived from an EMBL/GenBank/DDBJ whole genome shotgun (WGS) entry which is preliminary data.</text>
</comment>